<organism evidence="3 4">
    <name type="scientific">Prochlorococcus marinus (strain SARG / CCMP1375 / SS120)</name>
    <dbReference type="NCBI Taxonomy" id="167539"/>
    <lineage>
        <taxon>Bacteria</taxon>
        <taxon>Bacillati</taxon>
        <taxon>Cyanobacteriota</taxon>
        <taxon>Cyanophyceae</taxon>
        <taxon>Synechococcales</taxon>
        <taxon>Prochlorococcaceae</taxon>
        <taxon>Prochlorococcus</taxon>
    </lineage>
</organism>
<dbReference type="GO" id="GO:0004493">
    <property type="term" value="F:methylmalonyl-CoA epimerase activity"/>
    <property type="evidence" value="ECO:0007669"/>
    <property type="project" value="TreeGrafter"/>
</dbReference>
<evidence type="ECO:0000313" key="3">
    <source>
        <dbReference type="EMBL" id="AAP99290.1"/>
    </source>
</evidence>
<name>Q7VDX1_PROMA</name>
<dbReference type="RefSeq" id="WP_011124399.1">
    <property type="nucleotide sequence ID" value="NC_005042.1"/>
</dbReference>
<dbReference type="InterPro" id="IPR004360">
    <property type="entry name" value="Glyas_Fos-R_dOase_dom"/>
</dbReference>
<feature type="domain" description="VOC" evidence="2">
    <location>
        <begin position="15"/>
        <end position="125"/>
    </location>
</feature>
<dbReference type="PANTHER" id="PTHR43048:SF3">
    <property type="entry name" value="METHYLMALONYL-COA EPIMERASE, MITOCHONDRIAL"/>
    <property type="match status" value="1"/>
</dbReference>
<sequence>MAQNSVEESITNVKRLGHVAIRVQDVDRAKAFYIRLGMQLVWDDQDWCYLEAGPSRDGLALLGPGYKAAGPHFAFHFNKKSEVEKAHAELLESGVQVGSLHSHRDGTASFYLKDPEGNWLEMLYHPPEGIPSNQ</sequence>
<dbReference type="Proteomes" id="UP000001420">
    <property type="component" value="Chromosome"/>
</dbReference>
<evidence type="ECO:0000259" key="2">
    <source>
        <dbReference type="PROSITE" id="PS51819"/>
    </source>
</evidence>
<dbReference type="KEGG" id="pma:Pro_0244"/>
<keyword evidence="4" id="KW-1185">Reference proteome</keyword>
<dbReference type="eggNOG" id="COG0346">
    <property type="taxonomic scope" value="Bacteria"/>
</dbReference>
<evidence type="ECO:0000256" key="1">
    <source>
        <dbReference type="ARBA" id="ARBA00022723"/>
    </source>
</evidence>
<gene>
    <name evidence="3" type="ordered locus">Pro_0244</name>
</gene>
<dbReference type="InterPro" id="IPR051785">
    <property type="entry name" value="MMCE/EMCE_epimerase"/>
</dbReference>
<dbReference type="PROSITE" id="PS00934">
    <property type="entry name" value="GLYOXALASE_I_1"/>
    <property type="match status" value="1"/>
</dbReference>
<reference evidence="3 4" key="1">
    <citation type="journal article" date="2003" name="Proc. Natl. Acad. Sci. U.S.A.">
        <title>Genome sequence of the cyanobacterium Prochlorococcus marinus SS120, a nearly minimal oxyphototrophic genome.</title>
        <authorList>
            <person name="Dufresne A."/>
            <person name="Salanoubat M."/>
            <person name="Partensky F."/>
            <person name="Artiguenave F."/>
            <person name="Axmann I.M."/>
            <person name="Barbe V."/>
            <person name="Duprat S."/>
            <person name="Galperin M.Y."/>
            <person name="Koonin E.V."/>
            <person name="Le Gall F."/>
            <person name="Makarova K.S."/>
            <person name="Ostrowski M."/>
            <person name="Oztas S."/>
            <person name="Robert C."/>
            <person name="Rogozin I.B."/>
            <person name="Scanlan D.J."/>
            <person name="Tandeau de Marsac N."/>
            <person name="Weissenbach J."/>
            <person name="Wincker P."/>
            <person name="Wolf Y.I."/>
            <person name="Hess W.R."/>
        </authorList>
    </citation>
    <scope>NUCLEOTIDE SEQUENCE [LARGE SCALE GENOMIC DNA]</scope>
    <source>
        <strain evidence="4">SARG / CCMP1375 / SS120</strain>
    </source>
</reference>
<accession>Q7VDX1</accession>
<dbReference type="EnsemblBacteria" id="AAP99290">
    <property type="protein sequence ID" value="AAP99290"/>
    <property type="gene ID" value="Pro_0244"/>
</dbReference>
<dbReference type="HOGENOM" id="CLU_129345_0_0_3"/>
<dbReference type="GO" id="GO:0004462">
    <property type="term" value="F:lactoylglutathione lyase activity"/>
    <property type="evidence" value="ECO:0007669"/>
    <property type="project" value="InterPro"/>
</dbReference>
<dbReference type="GO" id="GO:0046491">
    <property type="term" value="P:L-methylmalonyl-CoA metabolic process"/>
    <property type="evidence" value="ECO:0007669"/>
    <property type="project" value="TreeGrafter"/>
</dbReference>
<dbReference type="CDD" id="cd06587">
    <property type="entry name" value="VOC"/>
    <property type="match status" value="1"/>
</dbReference>
<dbReference type="AlphaFoldDB" id="Q7VDX1"/>
<dbReference type="PATRIC" id="fig|167539.5.peg.252"/>
<dbReference type="SUPFAM" id="SSF54593">
    <property type="entry name" value="Glyoxalase/Bleomycin resistance protein/Dihydroxybiphenyl dioxygenase"/>
    <property type="match status" value="1"/>
</dbReference>
<evidence type="ECO:0000313" key="4">
    <source>
        <dbReference type="Proteomes" id="UP000001420"/>
    </source>
</evidence>
<proteinExistence type="predicted"/>
<dbReference type="PANTHER" id="PTHR43048">
    <property type="entry name" value="METHYLMALONYL-COA EPIMERASE"/>
    <property type="match status" value="1"/>
</dbReference>
<dbReference type="GO" id="GO:0046872">
    <property type="term" value="F:metal ion binding"/>
    <property type="evidence" value="ECO:0007669"/>
    <property type="project" value="UniProtKB-KW"/>
</dbReference>
<dbReference type="Gene3D" id="3.10.180.10">
    <property type="entry name" value="2,3-Dihydroxybiphenyl 1,2-Dioxygenase, domain 1"/>
    <property type="match status" value="1"/>
</dbReference>
<dbReference type="InterPro" id="IPR018146">
    <property type="entry name" value="Glyoxalase_1_CS"/>
</dbReference>
<dbReference type="PROSITE" id="PS51819">
    <property type="entry name" value="VOC"/>
    <property type="match status" value="1"/>
</dbReference>
<dbReference type="OrthoDB" id="9804944at2"/>
<dbReference type="EMBL" id="AE017126">
    <property type="protein sequence ID" value="AAP99290.1"/>
    <property type="molecule type" value="Genomic_DNA"/>
</dbReference>
<keyword evidence="3" id="KW-0456">Lyase</keyword>
<dbReference type="Pfam" id="PF00903">
    <property type="entry name" value="Glyoxalase"/>
    <property type="match status" value="1"/>
</dbReference>
<protein>
    <submittedName>
        <fullName evidence="3">Lactoylglutathione lyase/catechol 2,3-dioxygenase related enzyme</fullName>
    </submittedName>
</protein>
<dbReference type="InterPro" id="IPR037523">
    <property type="entry name" value="VOC_core"/>
</dbReference>
<dbReference type="InterPro" id="IPR029068">
    <property type="entry name" value="Glyas_Bleomycin-R_OHBP_Dase"/>
</dbReference>
<dbReference type="STRING" id="167539.Pro_0244"/>
<keyword evidence="1" id="KW-0479">Metal-binding</keyword>